<evidence type="ECO:0000256" key="6">
    <source>
        <dbReference type="SAM" id="MobiDB-lite"/>
    </source>
</evidence>
<feature type="compositionally biased region" description="Polar residues" evidence="6">
    <location>
        <begin position="238"/>
        <end position="261"/>
    </location>
</feature>
<dbReference type="GO" id="GO:1902903">
    <property type="term" value="P:regulation of supramolecular fiber organization"/>
    <property type="evidence" value="ECO:0007669"/>
    <property type="project" value="UniProtKB-ARBA"/>
</dbReference>
<feature type="domain" description="TOG" evidence="8">
    <location>
        <begin position="1"/>
        <end position="224"/>
    </location>
</feature>
<dbReference type="Pfam" id="PF21041">
    <property type="entry name" value="XMAP215_CLASP_TOG"/>
    <property type="match status" value="2"/>
</dbReference>
<feature type="region of interest" description="Disordered" evidence="6">
    <location>
        <begin position="1488"/>
        <end position="1535"/>
    </location>
</feature>
<dbReference type="GO" id="GO:0000278">
    <property type="term" value="P:mitotic cell cycle"/>
    <property type="evidence" value="ECO:0007669"/>
    <property type="project" value="UniProtKB-ARBA"/>
</dbReference>
<evidence type="ECO:0000313" key="10">
    <source>
        <dbReference type="Proteomes" id="UP000623129"/>
    </source>
</evidence>
<dbReference type="GO" id="GO:0005881">
    <property type="term" value="C:cytoplasmic microtubule"/>
    <property type="evidence" value="ECO:0007669"/>
    <property type="project" value="TreeGrafter"/>
</dbReference>
<feature type="domain" description="TOG" evidence="8">
    <location>
        <begin position="1143"/>
        <end position="1381"/>
    </location>
</feature>
<dbReference type="InterPro" id="IPR034085">
    <property type="entry name" value="TOG"/>
</dbReference>
<dbReference type="InterPro" id="IPR016024">
    <property type="entry name" value="ARM-type_fold"/>
</dbReference>
<dbReference type="PROSITE" id="PS50077">
    <property type="entry name" value="HEAT_REPEAT"/>
    <property type="match status" value="1"/>
</dbReference>
<dbReference type="Pfam" id="PF11998">
    <property type="entry name" value="DUF3493"/>
    <property type="match status" value="1"/>
</dbReference>
<evidence type="ECO:0000256" key="4">
    <source>
        <dbReference type="ARBA" id="ARBA00023212"/>
    </source>
</evidence>
<dbReference type="InterPro" id="IPR011989">
    <property type="entry name" value="ARM-like"/>
</dbReference>
<evidence type="ECO:0000313" key="9">
    <source>
        <dbReference type="EMBL" id="KAF3322193.1"/>
    </source>
</evidence>
<feature type="domain" description="TOG" evidence="8">
    <location>
        <begin position="759"/>
        <end position="1009"/>
    </location>
</feature>
<gene>
    <name evidence="9" type="ORF">FCM35_KLT13334</name>
</gene>
<name>A0A833QMB4_9POAL</name>
<feature type="region of interest" description="Disordered" evidence="6">
    <location>
        <begin position="1408"/>
        <end position="1439"/>
    </location>
</feature>
<dbReference type="PANTHER" id="PTHR21567:SF9">
    <property type="entry name" value="CLIP-ASSOCIATING PROTEIN"/>
    <property type="match status" value="1"/>
</dbReference>
<evidence type="ECO:0000256" key="5">
    <source>
        <dbReference type="PROSITE-ProRule" id="PRU00103"/>
    </source>
</evidence>
<dbReference type="GO" id="GO:0008017">
    <property type="term" value="F:microtubule binding"/>
    <property type="evidence" value="ECO:0007669"/>
    <property type="project" value="TreeGrafter"/>
</dbReference>
<comment type="caution">
    <text evidence="9">The sequence shown here is derived from an EMBL/GenBank/DDBJ whole genome shotgun (WGS) entry which is preliminary data.</text>
</comment>
<dbReference type="FunFam" id="1.25.10.10:FF:000580">
    <property type="entry name" value="Protein peg1"/>
    <property type="match status" value="1"/>
</dbReference>
<dbReference type="OrthoDB" id="46159at2759"/>
<feature type="repeat" description="HEAT" evidence="5">
    <location>
        <begin position="160"/>
        <end position="198"/>
    </location>
</feature>
<dbReference type="GO" id="GO:0031110">
    <property type="term" value="P:regulation of microtubule polymerization or depolymerization"/>
    <property type="evidence" value="ECO:0007669"/>
    <property type="project" value="UniProtKB-ARBA"/>
</dbReference>
<dbReference type="SUPFAM" id="SSF48371">
    <property type="entry name" value="ARM repeat"/>
    <property type="match status" value="2"/>
</dbReference>
<dbReference type="SMART" id="SM01349">
    <property type="entry name" value="TOG"/>
    <property type="match status" value="4"/>
</dbReference>
<feature type="compositionally biased region" description="Low complexity" evidence="6">
    <location>
        <begin position="1408"/>
        <end position="1426"/>
    </location>
</feature>
<evidence type="ECO:0000259" key="8">
    <source>
        <dbReference type="SMART" id="SM01349"/>
    </source>
</evidence>
<dbReference type="InterPro" id="IPR024395">
    <property type="entry name" value="CLASP_N_dom"/>
</dbReference>
<evidence type="ECO:0000256" key="3">
    <source>
        <dbReference type="ARBA" id="ARBA00022737"/>
    </source>
</evidence>
<evidence type="ECO:0000256" key="2">
    <source>
        <dbReference type="ARBA" id="ARBA00022490"/>
    </source>
</evidence>
<dbReference type="EMBL" id="SWLB01000025">
    <property type="protein sequence ID" value="KAF3322193.1"/>
    <property type="molecule type" value="Genomic_DNA"/>
</dbReference>
<dbReference type="Pfam" id="PF12348">
    <property type="entry name" value="CLASP_N"/>
    <property type="match status" value="2"/>
</dbReference>
<dbReference type="GO" id="GO:0005819">
    <property type="term" value="C:spindle"/>
    <property type="evidence" value="ECO:0007669"/>
    <property type="project" value="UniProtKB-ARBA"/>
</dbReference>
<organism evidence="9 10">
    <name type="scientific">Carex littledalei</name>
    <dbReference type="NCBI Taxonomy" id="544730"/>
    <lineage>
        <taxon>Eukaryota</taxon>
        <taxon>Viridiplantae</taxon>
        <taxon>Streptophyta</taxon>
        <taxon>Embryophyta</taxon>
        <taxon>Tracheophyta</taxon>
        <taxon>Spermatophyta</taxon>
        <taxon>Magnoliopsida</taxon>
        <taxon>Liliopsida</taxon>
        <taxon>Poales</taxon>
        <taxon>Cyperaceae</taxon>
        <taxon>Cyperoideae</taxon>
        <taxon>Cariceae</taxon>
        <taxon>Carex</taxon>
        <taxon>Carex subgen. Euthyceras</taxon>
    </lineage>
</organism>
<feature type="compositionally biased region" description="Polar residues" evidence="6">
    <location>
        <begin position="1488"/>
        <end position="1510"/>
    </location>
</feature>
<keyword evidence="10" id="KW-1185">Reference proteome</keyword>
<keyword evidence="7" id="KW-0472">Membrane</keyword>
<dbReference type="PANTHER" id="PTHR21567">
    <property type="entry name" value="CLASP"/>
    <property type="match status" value="1"/>
</dbReference>
<sequence length="2185" mass="243148">MEEALEMARGKDTKARMAGVERLHEALEKSSRPLTSSETASLVDCCLDLLKDGNFRVAQGGLQALSAAAVLAGEHFKIHLNSLVPATVDRLGDGKQPVRDAARQLLVTLMEVSSPTIIVERAGSFAWTNKSWRVREEFVRTVAAAVGLFASTELPLLRALLPNILHLLNDPNQTVREAAMSCIEEIYRHMGSQFHEELQRHNLPSFMLKEINARVEKVEPKARQSDGTAGPYVPSEVKSFNSNPKRSSPRTKSTPRESSLFSGKFLRDGDIVERPVDPIKVHSEKELIREFEKIAATLVPEKDWSVRIAALQRIEALIYGGAIDHPSFHALLKQLIQPLCTQLSDRRSTIVKQACHLLNVLSKELLGDFEACAEIFIPVLFKLVVITVLVIAESSDNCIKTILRNCKVARVLPKIADTAKNDRSAILRARCCEYALQVLEYWADAPEIQRSADIYEDLIRCCVADAMSEVRSTARTCYRMFSKTWPERSRRLFMSFDPSIQRLINEEDGGMHKRYASPALRDRGGSLPLSRSSHASSGPNVIPGYGTSAIVAMDKSASTISSEPSLSSTSLLSQVKPNKTAERSLESVLSSSKQKVSAIESLLKGVSDRNFSVARSSSLDLGVDAPSSRDPPAQASNHLSLHNSLVDSTLPTVSKIGNSSTFRNGGSYLLENMTPQIQTSRSNPRSAYYGAHQPDLSHSYTKRQTERHIDMDRHYLDNMASYRDSHSGSYVPNFQRPLLRKQSTQRATSVSRHMFDDGQVSPSEMTDSTPTSLTDALSEGLSPNSDWVARVSAFNYLRGLIQQGPRGVQEITQNFEKVMKLFFRYLDDPHHKVAQAALSTLAEIIPACKKPFESYIERILPHVFSRLIDPKELVRQPCITTLDIVGKTYNTDTMLPALLRSLDEQRSPKAKLAVIEFANKSFNKHVVDPEGAYSNGGFLKLWLAKLAPLVNDKNSKLKEASISGIIAVYSHFDSVAVLNFILSLSVEEQNFLRRALKQYTPRIEVDLVNFLQSKKERQRPKSYDQSDLNFGNSSEEGFAFSSKKGYQFGRYSGNSLDAGDSARKSSSMQEQTQLSLDGIDTVGAWASNDFDKPERNIDIESSISTPRLDLSRLVLSDIQTGTSYGRVGEAVQEASTLLEKVGTVKNSPIADDGPSIPQLLHRISIANEVSSSSEKREALQQLVKVSSDNDTSIWTKYFNQILTAVLEVLDDSEASVRELVLSLMLEMLNNQKSVMEDSIEIVFEKLIHVTKDAVSKVSDEAHKCLNVLLTQYDPFRCLGVVVPLLVNEDEKTLVVCINCLTKIVGRLSQEEVMTQLPTFLPALFDAFGNQSPDVRKTVVFCLVDIYILLGKAFLPYLEGLSSTQLRLVTIYANRISQARIRPKMNKRREGFGALGPLADLAMERSIARPSSSFKRSRRSPPVSSKFTSRLNSSSGAKPNKKVKFADFDDVPDKFSGHAKRTIQDHGTGGGKTSEFMYFKKICGTAGQNDISKPQRVNAQESNKTRISTSDQVEKETPSDCIHSISPHEEQLNEKRSCSGLFETPMYKLHKESTNPALKLTPLAQEPLLLSPEVSRNSNAECEGSMLSNKRRNLIKLAAKTLSVGVDDFFLRRSDLIGELIQRLGIKLHPEKQKSISSSHLETPIEKHTQSGHRFKLENLAHYASNLPALPSIEVGLEPKIRLGWSVQELESSELYTDFSTGFIHDKNAHASSSYLLSFSPCHDLVPYSCSFGGEVQDQSLVPYTCFQSPVEKLNSELMSWDVKEKEEAQSHLHLALSRTFQSPVEKLNSELISWDVQENEEKESHLPLALFNSAHFYNEFEEFGGDVFFGSPPRTKSSPQCNSTLQTSLLGFPGTEKRAMDIIPLLHPSPFLHFPVTIRTVATLDTPLLKQKTGLLFTNRRISSPIWNWRQRRACYICCSSANEPSTSSKISLSAKLRSEVLSPFRSVRMFFYVAFIASASLGGLISLTQLIPALISPLKSQSVPTILQSFGIDLGAVLLFAFLYTRENKAKNAQEARLSREERLSKLRLRLSENKIVSMEELRGVSRLVIVAGPASFLLESFERCKAFANELVERGVLVVPFCTEGEVPDFKLLASVGEMANDEKTKRLWQLTPVYLTEWAQWLDEQKKLANVAPGSPVYLSLRMDGRVRGSGVGYPPWSAFVAQLPPVKGLWSGLFDGMDGRV</sequence>
<keyword evidence="4" id="KW-0206">Cytoskeleton</keyword>
<feature type="compositionally biased region" description="Polar residues" evidence="6">
    <location>
        <begin position="742"/>
        <end position="751"/>
    </location>
</feature>
<reference evidence="9" key="1">
    <citation type="submission" date="2020-01" db="EMBL/GenBank/DDBJ databases">
        <title>Genome sequence of Kobresia littledalei, the first chromosome-level genome in the family Cyperaceae.</title>
        <authorList>
            <person name="Qu G."/>
        </authorList>
    </citation>
    <scope>NUCLEOTIDE SEQUENCE</scope>
    <source>
        <strain evidence="9">C.B.Clarke</strain>
        <tissue evidence="9">Leaf</tissue>
    </source>
</reference>
<feature type="transmembrane region" description="Helical" evidence="7">
    <location>
        <begin position="1987"/>
        <end position="2005"/>
    </location>
</feature>
<keyword evidence="2" id="KW-0963">Cytoplasm</keyword>
<proteinExistence type="predicted"/>
<dbReference type="InterPro" id="IPR021133">
    <property type="entry name" value="HEAT_type_2"/>
</dbReference>
<feature type="compositionally biased region" description="Basic and acidic residues" evidence="6">
    <location>
        <begin position="1525"/>
        <end position="1535"/>
    </location>
</feature>
<evidence type="ECO:0000256" key="1">
    <source>
        <dbReference type="ARBA" id="ARBA00004245"/>
    </source>
</evidence>
<feature type="transmembrane region" description="Helical" evidence="7">
    <location>
        <begin position="1951"/>
        <end position="1975"/>
    </location>
</feature>
<comment type="subcellular location">
    <subcellularLocation>
        <location evidence="1">Cytoplasm</location>
        <location evidence="1">Cytoskeleton</location>
    </subcellularLocation>
</comment>
<protein>
    <submittedName>
        <fullName evidence="9">CLIP-associated protein-like protein</fullName>
    </submittedName>
</protein>
<keyword evidence="7" id="KW-0812">Transmembrane</keyword>
<feature type="compositionally biased region" description="Polar residues" evidence="6">
    <location>
        <begin position="760"/>
        <end position="777"/>
    </location>
</feature>
<dbReference type="InterPro" id="IPR048491">
    <property type="entry name" value="XMAP215_CLASP_TOG"/>
</dbReference>
<evidence type="ECO:0000256" key="7">
    <source>
        <dbReference type="SAM" id="Phobius"/>
    </source>
</evidence>
<feature type="region of interest" description="Disordered" evidence="6">
    <location>
        <begin position="742"/>
        <end position="777"/>
    </location>
</feature>
<dbReference type="Gene3D" id="1.25.10.10">
    <property type="entry name" value="Leucine-rich Repeat Variant"/>
    <property type="match status" value="4"/>
</dbReference>
<dbReference type="InterPro" id="IPR021883">
    <property type="entry name" value="LPA1-like"/>
</dbReference>
<dbReference type="GO" id="GO:0000226">
    <property type="term" value="P:microtubule cytoskeleton organization"/>
    <property type="evidence" value="ECO:0007669"/>
    <property type="project" value="TreeGrafter"/>
</dbReference>
<feature type="region of interest" description="Disordered" evidence="6">
    <location>
        <begin position="218"/>
        <end position="261"/>
    </location>
</feature>
<accession>A0A833QMB4</accession>
<keyword evidence="7" id="KW-1133">Transmembrane helix</keyword>
<keyword evidence="3" id="KW-0677">Repeat</keyword>
<feature type="compositionally biased region" description="Polar residues" evidence="6">
    <location>
        <begin position="1427"/>
        <end position="1436"/>
    </location>
</feature>
<feature type="domain" description="TOG" evidence="8">
    <location>
        <begin position="286"/>
        <end position="518"/>
    </location>
</feature>
<dbReference type="Proteomes" id="UP000623129">
    <property type="component" value="Unassembled WGS sequence"/>
</dbReference>